<name>A0ACB9B8I7_ARCLA</name>
<reference evidence="2" key="1">
    <citation type="journal article" date="2022" name="Mol. Ecol. Resour.">
        <title>The genomes of chicory, endive, great burdock and yacon provide insights into Asteraceae palaeo-polyploidization history and plant inulin production.</title>
        <authorList>
            <person name="Fan W."/>
            <person name="Wang S."/>
            <person name="Wang H."/>
            <person name="Wang A."/>
            <person name="Jiang F."/>
            <person name="Liu H."/>
            <person name="Zhao H."/>
            <person name="Xu D."/>
            <person name="Zhang Y."/>
        </authorList>
    </citation>
    <scope>NUCLEOTIDE SEQUENCE [LARGE SCALE GENOMIC DNA]</scope>
    <source>
        <strain evidence="2">cv. Niubang</strain>
    </source>
</reference>
<keyword evidence="2" id="KW-1185">Reference proteome</keyword>
<evidence type="ECO:0000313" key="1">
    <source>
        <dbReference type="EMBL" id="KAI3718239.1"/>
    </source>
</evidence>
<comment type="caution">
    <text evidence="1">The sequence shown here is derived from an EMBL/GenBank/DDBJ whole genome shotgun (WGS) entry which is preliminary data.</text>
</comment>
<protein>
    <submittedName>
        <fullName evidence="1">Uncharacterized protein</fullName>
    </submittedName>
</protein>
<reference evidence="1 2" key="2">
    <citation type="journal article" date="2022" name="Mol. Ecol. Resour.">
        <title>The genomes of chicory, endive, great burdock and yacon provide insights into Asteraceae paleo-polyploidization history and plant inulin production.</title>
        <authorList>
            <person name="Fan W."/>
            <person name="Wang S."/>
            <person name="Wang H."/>
            <person name="Wang A."/>
            <person name="Jiang F."/>
            <person name="Liu H."/>
            <person name="Zhao H."/>
            <person name="Xu D."/>
            <person name="Zhang Y."/>
        </authorList>
    </citation>
    <scope>NUCLEOTIDE SEQUENCE [LARGE SCALE GENOMIC DNA]</scope>
    <source>
        <strain evidence="2">cv. Niubang</strain>
    </source>
</reference>
<evidence type="ECO:0000313" key="2">
    <source>
        <dbReference type="Proteomes" id="UP001055879"/>
    </source>
</evidence>
<proteinExistence type="predicted"/>
<sequence>MMGIVVEKRNSNDVVKQVDSVGMEVFVGDLNKEITEADAMISGGSHNREDQNDISRNDVEGHLGSVGMGSSKSFSATASKEKLSSVQSLFNSEDSSLHPLEESCDSLSANHAVAENQSNISPARNLVPEINIDATDFCHSSDASYLCSGIVIVLDRFRCCIQL</sequence>
<dbReference type="Proteomes" id="UP001055879">
    <property type="component" value="Linkage Group LG06"/>
</dbReference>
<accession>A0ACB9B8I7</accession>
<gene>
    <name evidence="1" type="ORF">L6452_19101</name>
</gene>
<dbReference type="EMBL" id="CM042052">
    <property type="protein sequence ID" value="KAI3718239.1"/>
    <property type="molecule type" value="Genomic_DNA"/>
</dbReference>
<organism evidence="1 2">
    <name type="scientific">Arctium lappa</name>
    <name type="common">Greater burdock</name>
    <name type="synonym">Lappa major</name>
    <dbReference type="NCBI Taxonomy" id="4217"/>
    <lineage>
        <taxon>Eukaryota</taxon>
        <taxon>Viridiplantae</taxon>
        <taxon>Streptophyta</taxon>
        <taxon>Embryophyta</taxon>
        <taxon>Tracheophyta</taxon>
        <taxon>Spermatophyta</taxon>
        <taxon>Magnoliopsida</taxon>
        <taxon>eudicotyledons</taxon>
        <taxon>Gunneridae</taxon>
        <taxon>Pentapetalae</taxon>
        <taxon>asterids</taxon>
        <taxon>campanulids</taxon>
        <taxon>Asterales</taxon>
        <taxon>Asteraceae</taxon>
        <taxon>Carduoideae</taxon>
        <taxon>Cardueae</taxon>
        <taxon>Arctiinae</taxon>
        <taxon>Arctium</taxon>
    </lineage>
</organism>